<dbReference type="AlphaFoldDB" id="A0A9Q1FXB3"/>
<dbReference type="EMBL" id="JAINUF010000003">
    <property type="protein sequence ID" value="KAJ8369410.1"/>
    <property type="molecule type" value="Genomic_DNA"/>
</dbReference>
<dbReference type="OrthoDB" id="8940309at2759"/>
<name>A0A9Q1FXB3_SYNKA</name>
<reference evidence="2" key="1">
    <citation type="journal article" date="2023" name="Science">
        <title>Genome structures resolve the early diversification of teleost fishes.</title>
        <authorList>
            <person name="Parey E."/>
            <person name="Louis A."/>
            <person name="Montfort J."/>
            <person name="Bouchez O."/>
            <person name="Roques C."/>
            <person name="Iampietro C."/>
            <person name="Lluch J."/>
            <person name="Castinel A."/>
            <person name="Donnadieu C."/>
            <person name="Desvignes T."/>
            <person name="Floi Bucao C."/>
            <person name="Jouanno E."/>
            <person name="Wen M."/>
            <person name="Mejri S."/>
            <person name="Dirks R."/>
            <person name="Jansen H."/>
            <person name="Henkel C."/>
            <person name="Chen W.J."/>
            <person name="Zahm M."/>
            <person name="Cabau C."/>
            <person name="Klopp C."/>
            <person name="Thompson A.W."/>
            <person name="Robinson-Rechavi M."/>
            <person name="Braasch I."/>
            <person name="Lecointre G."/>
            <person name="Bobe J."/>
            <person name="Postlethwait J.H."/>
            <person name="Berthelot C."/>
            <person name="Roest Crollius H."/>
            <person name="Guiguen Y."/>
        </authorList>
    </citation>
    <scope>NUCLEOTIDE SEQUENCE</scope>
    <source>
        <strain evidence="2">WJC10195</strain>
    </source>
</reference>
<feature type="region of interest" description="Disordered" evidence="1">
    <location>
        <begin position="62"/>
        <end position="85"/>
    </location>
</feature>
<dbReference type="PANTHER" id="PTHR31025">
    <property type="entry name" value="SI:CH211-196P9.1-RELATED"/>
    <property type="match status" value="1"/>
</dbReference>
<protein>
    <submittedName>
        <fullName evidence="2">Uncharacterized protein</fullName>
    </submittedName>
</protein>
<dbReference type="PANTHER" id="PTHR31025:SF29">
    <property type="entry name" value="SI:CH211-196P9.1"/>
    <property type="match status" value="1"/>
</dbReference>
<comment type="caution">
    <text evidence="2">The sequence shown here is derived from an EMBL/GenBank/DDBJ whole genome shotgun (WGS) entry which is preliminary data.</text>
</comment>
<gene>
    <name evidence="2" type="ORF">SKAU_G00094380</name>
</gene>
<proteinExistence type="predicted"/>
<organism evidence="2 3">
    <name type="scientific">Synaphobranchus kaupii</name>
    <name type="common">Kaup's arrowtooth eel</name>
    <dbReference type="NCBI Taxonomy" id="118154"/>
    <lineage>
        <taxon>Eukaryota</taxon>
        <taxon>Metazoa</taxon>
        <taxon>Chordata</taxon>
        <taxon>Craniata</taxon>
        <taxon>Vertebrata</taxon>
        <taxon>Euteleostomi</taxon>
        <taxon>Actinopterygii</taxon>
        <taxon>Neopterygii</taxon>
        <taxon>Teleostei</taxon>
        <taxon>Anguilliformes</taxon>
        <taxon>Synaphobranchidae</taxon>
        <taxon>Synaphobranchus</taxon>
    </lineage>
</organism>
<evidence type="ECO:0000256" key="1">
    <source>
        <dbReference type="SAM" id="MobiDB-lite"/>
    </source>
</evidence>
<keyword evidence="3" id="KW-1185">Reference proteome</keyword>
<accession>A0A9Q1FXB3</accession>
<sequence length="353" mass="39664">MVESHGRVPPVNVRILYALGITTLFPNLKDPDSKNGYEHFYDRQSGSGYLAWRLKTVQRNSAQDIKKSKSTFQEGPKTPRSMRSVEKQLTGDECKEAMSVMRHSSDMTLVKNKMKATFQHRQKVVQDPATASTVLDLFPRFLDTSGLIDQDFTRLFGEEVSGKFLAKWPTFFKPRVIADCCKNLTPSPHVDELLLSAQQESDDGEWDCEMSAILLLLHLLPPTCKGKKTGKMSASDAAGHLIKFMKVGSSMETFLKETGLKQPFLLGVGERSNSIQDFYIILDQKAIPCRMQTPVAAFDELFKAHYAFAVSYDEALSSFFTFIQSTVYGIDVGNVKESPRVKEIRARLLHCAV</sequence>
<evidence type="ECO:0000313" key="2">
    <source>
        <dbReference type="EMBL" id="KAJ8369410.1"/>
    </source>
</evidence>
<dbReference type="Proteomes" id="UP001152622">
    <property type="component" value="Chromosome 3"/>
</dbReference>
<evidence type="ECO:0000313" key="3">
    <source>
        <dbReference type="Proteomes" id="UP001152622"/>
    </source>
</evidence>